<sequence length="235" mass="27407">MEKLIWTGLDEKAFKPYKSWINKDSPGICGTYCAAVLTHFTVLRDTNHRMAKQDLIDAYKKVVDDYHLHSGTFYWNVETGLNSVFNFENYRAKSGLLPDIEVPKLIDQYQAPVIVGTLKYLGSAYKNHWLLVYAYAYDEQNDLYFKAYDNHGKHNAVIPAKQTNAYVYLEPIQVTTSEPSTDEITNEVDDFTQDIAIETNQARQIFLQRQAKEVEERKKKQIFGKEWNEWKDMII</sequence>
<accession>A0A2J9PQ33</accession>
<proteinExistence type="predicted"/>
<reference evidence="2" key="1">
    <citation type="submission" date="2017-12" db="EMBL/GenBank/DDBJ databases">
        <title>FDA dAtabase for Regulatory Grade micrObial Sequences (FDA-ARGOS): Supporting development and validation of Infectious Disease Dx tests.</title>
        <authorList>
            <person name="Hoffmann M."/>
            <person name="Allard M."/>
            <person name="Evans P."/>
            <person name="Brown E."/>
            <person name="Tallon L."/>
            <person name="Sadzewicz L."/>
            <person name="Sengamalay N."/>
            <person name="Ott S."/>
            <person name="Godinez A."/>
            <person name="Nagaraj S."/>
            <person name="Vavikolanu K."/>
            <person name="Aluvathingal J."/>
            <person name="Nadendla S."/>
            <person name="Sichtig H."/>
        </authorList>
    </citation>
    <scope>NUCLEOTIDE SEQUENCE [LARGE SCALE GENOMIC DNA]</scope>
    <source>
        <strain evidence="2">FDAARGOS_249</strain>
    </source>
</reference>
<dbReference type="Proteomes" id="UP000192813">
    <property type="component" value="Unassembled WGS sequence"/>
</dbReference>
<dbReference type="RefSeq" id="WP_083070286.1">
    <property type="nucleotide sequence ID" value="NZ_JALXKY010000007.1"/>
</dbReference>
<evidence type="ECO:0000313" key="1">
    <source>
        <dbReference type="EMBL" id="PNL92453.1"/>
    </source>
</evidence>
<name>A0A2J9PQ33_9LACT</name>
<dbReference type="AlphaFoldDB" id="A0A2J9PQ33"/>
<protein>
    <submittedName>
        <fullName evidence="1">Dihydrolipoamide dehydrogenase</fullName>
    </submittedName>
</protein>
<gene>
    <name evidence="1" type="ORF">A6J77_008035</name>
</gene>
<evidence type="ECO:0000313" key="2">
    <source>
        <dbReference type="Proteomes" id="UP000192813"/>
    </source>
</evidence>
<dbReference type="EMBL" id="NBTM02000001">
    <property type="protein sequence ID" value="PNL92453.1"/>
    <property type="molecule type" value="Genomic_DNA"/>
</dbReference>
<organism evidence="1 2">
    <name type="scientific">Aerococcus viridans</name>
    <dbReference type="NCBI Taxonomy" id="1377"/>
    <lineage>
        <taxon>Bacteria</taxon>
        <taxon>Bacillati</taxon>
        <taxon>Bacillota</taxon>
        <taxon>Bacilli</taxon>
        <taxon>Lactobacillales</taxon>
        <taxon>Aerococcaceae</taxon>
        <taxon>Aerococcus</taxon>
    </lineage>
</organism>
<comment type="caution">
    <text evidence="1">The sequence shown here is derived from an EMBL/GenBank/DDBJ whole genome shotgun (WGS) entry which is preliminary data.</text>
</comment>